<evidence type="ECO:0000313" key="13">
    <source>
        <dbReference type="Proteomes" id="UP000699462"/>
    </source>
</evidence>
<evidence type="ECO:0000259" key="10">
    <source>
        <dbReference type="PROSITE" id="PS50027"/>
    </source>
</evidence>
<feature type="signal peptide" evidence="9">
    <location>
        <begin position="1"/>
        <end position="28"/>
    </location>
</feature>
<gene>
    <name evidence="12" type="ORF">P879_05784</name>
</gene>
<feature type="domain" description="Laminin EGF-like" evidence="10">
    <location>
        <begin position="454"/>
        <end position="506"/>
    </location>
</feature>
<dbReference type="EMBL" id="JTDF01021622">
    <property type="protein sequence ID" value="KAF8561598.1"/>
    <property type="molecule type" value="Genomic_DNA"/>
</dbReference>
<dbReference type="InterPro" id="IPR050440">
    <property type="entry name" value="Laminin/Netrin_ECM"/>
</dbReference>
<evidence type="ECO:0000313" key="12">
    <source>
        <dbReference type="EMBL" id="KAF8561598.1"/>
    </source>
</evidence>
<evidence type="ECO:0000256" key="8">
    <source>
        <dbReference type="PROSITE-ProRule" id="PRU00460"/>
    </source>
</evidence>
<dbReference type="GO" id="GO:0009888">
    <property type="term" value="P:tissue development"/>
    <property type="evidence" value="ECO:0007669"/>
    <property type="project" value="TreeGrafter"/>
</dbReference>
<dbReference type="Proteomes" id="UP000699462">
    <property type="component" value="Unassembled WGS sequence"/>
</dbReference>
<dbReference type="PANTHER" id="PTHR10574:SF406">
    <property type="entry name" value="LAMININ SUBUNIT ALPHA 5"/>
    <property type="match status" value="1"/>
</dbReference>
<dbReference type="InterPro" id="IPR056863">
    <property type="entry name" value="LMN_ATRN_NET-like_EGF"/>
</dbReference>
<keyword evidence="3 9" id="KW-0732">Signal</keyword>
<feature type="disulfide bond" evidence="8">
    <location>
        <begin position="388"/>
        <end position="402"/>
    </location>
</feature>
<comment type="caution">
    <text evidence="8">Lacks conserved residue(s) required for the propagation of feature annotation.</text>
</comment>
<dbReference type="AlphaFoldDB" id="A0A8T0D4E5"/>
<dbReference type="PROSITE" id="PS51117">
    <property type="entry name" value="LAMININ_NTER"/>
    <property type="match status" value="1"/>
</dbReference>
<feature type="chain" id="PRO_5035772455" evidence="9">
    <location>
        <begin position="29"/>
        <end position="597"/>
    </location>
</feature>
<dbReference type="PROSITE" id="PS01248">
    <property type="entry name" value="EGF_LAM_1"/>
    <property type="match status" value="1"/>
</dbReference>
<dbReference type="PANTHER" id="PTHR10574">
    <property type="entry name" value="NETRIN/LAMININ-RELATED"/>
    <property type="match status" value="1"/>
</dbReference>
<dbReference type="Pfam" id="PF00053">
    <property type="entry name" value="EGF_laminin"/>
    <property type="match status" value="2"/>
</dbReference>
<evidence type="ECO:0000256" key="1">
    <source>
        <dbReference type="ARBA" id="ARBA00004613"/>
    </source>
</evidence>
<dbReference type="PRINTS" id="PR00011">
    <property type="entry name" value="EGFLAMININ"/>
</dbReference>
<keyword evidence="7 8" id="KW-0424">Laminin EGF-like domain</keyword>
<keyword evidence="4" id="KW-0677">Repeat</keyword>
<protein>
    <submittedName>
        <fullName evidence="12">Uncharacterized protein</fullName>
    </submittedName>
</protein>
<reference evidence="12 13" key="1">
    <citation type="submission" date="2019-07" db="EMBL/GenBank/DDBJ databases">
        <title>Annotation for the trematode Paragonimus westermani.</title>
        <authorList>
            <person name="Choi Y.-J."/>
        </authorList>
    </citation>
    <scope>NUCLEOTIDE SEQUENCE [LARGE SCALE GENOMIC DNA]</scope>
    <source>
        <strain evidence="12">180907_Pwestermani</strain>
    </source>
</reference>
<feature type="disulfide bond" evidence="8">
    <location>
        <begin position="376"/>
        <end position="385"/>
    </location>
</feature>
<dbReference type="SMART" id="SM00180">
    <property type="entry name" value="EGF_Lam"/>
    <property type="match status" value="4"/>
</dbReference>
<feature type="disulfide bond" evidence="8">
    <location>
        <begin position="477"/>
        <end position="486"/>
    </location>
</feature>
<accession>A0A8T0D4E5</accession>
<feature type="disulfide bond" evidence="8">
    <location>
        <begin position="427"/>
        <end position="436"/>
    </location>
</feature>
<comment type="caution">
    <text evidence="12">The sequence shown here is derived from an EMBL/GenBank/DDBJ whole genome shotgun (WGS) entry which is preliminary data.</text>
</comment>
<dbReference type="SMART" id="SM00136">
    <property type="entry name" value="LamNT"/>
    <property type="match status" value="1"/>
</dbReference>
<dbReference type="InterPro" id="IPR002049">
    <property type="entry name" value="LE_dom"/>
</dbReference>
<evidence type="ECO:0000256" key="3">
    <source>
        <dbReference type="ARBA" id="ARBA00022729"/>
    </source>
</evidence>
<dbReference type="GO" id="GO:0009887">
    <property type="term" value="P:animal organ morphogenesis"/>
    <property type="evidence" value="ECO:0007669"/>
    <property type="project" value="TreeGrafter"/>
</dbReference>
<dbReference type="Pfam" id="PF24973">
    <property type="entry name" value="EGF_LMN_ATRN"/>
    <property type="match status" value="1"/>
</dbReference>
<evidence type="ECO:0000256" key="6">
    <source>
        <dbReference type="ARBA" id="ARBA00023180"/>
    </source>
</evidence>
<evidence type="ECO:0000256" key="7">
    <source>
        <dbReference type="ARBA" id="ARBA00023292"/>
    </source>
</evidence>
<dbReference type="FunFam" id="2.10.25.10:FF:000090">
    <property type="entry name" value="laminin subunit alpha"/>
    <property type="match status" value="2"/>
</dbReference>
<dbReference type="PROSITE" id="PS50027">
    <property type="entry name" value="EGF_LAM_2"/>
    <property type="match status" value="3"/>
</dbReference>
<dbReference type="SUPFAM" id="SSF57196">
    <property type="entry name" value="EGF/Laminin"/>
    <property type="match status" value="4"/>
</dbReference>
<sequence length="597" mass="66424">MVMLFPRSMGCCLLFLVFITHIIRDASSQEPSDMFWVSSECVDKNGKPQMCYPPFTSAAADRQVSATNTCGEKARQKYCIHMSTSGMASRCQYCDSRNPTESHFAEYMTDKNPNNWWQSETMADNPLLHFKESVNLTVDLGTQFHVNYVYLQFRSPRPHAMVIYKRFDDTSDWTPWAYFSSNCYTYFGMTYNVVPVFTSPDKVICQEEYSTLQPLYEGEVIFSVINGRPNYDRFFEDTELQRWSTASQIKIELKKMHTFGDERGAEKDTLLTYYFAIQKFTVGGRCLCHGHGNECRPSSGPGQRDRLVCVCASSHHTTGDNCEQCTADHRDTPWQQATPGNPNPCRPCKCNGNSRLCEFDAELYDKTGSGSRCIGCGNNTEGINCDRCKPGYFPDQLQPTVCKPCACDPVGTMDGHADCAITGQCKCKPGVGGHRCDRCLDDYYGFSAGGCLPCNCSSTGGYENRAVCDSQTGQCICKQNVAGRQCDKCKLGHYGLMSNDPLGCKPCYCSLHSSECELDMSALAIAVNKPGQSVELSSLVEADKVIINCPADQQPCSACLQKDRQRIRVECNGTSDGILPCLCVKDPNQCHYCPTGK</sequence>
<evidence type="ECO:0000256" key="9">
    <source>
        <dbReference type="SAM" id="SignalP"/>
    </source>
</evidence>
<comment type="subcellular location">
    <subcellularLocation>
        <location evidence="1">Secreted</location>
    </subcellularLocation>
</comment>
<dbReference type="Gene3D" id="2.10.25.10">
    <property type="entry name" value="Laminin"/>
    <property type="match status" value="3"/>
</dbReference>
<evidence type="ECO:0000259" key="11">
    <source>
        <dbReference type="PROSITE" id="PS51117"/>
    </source>
</evidence>
<keyword evidence="13" id="KW-1185">Reference proteome</keyword>
<dbReference type="SUPFAM" id="SSF49785">
    <property type="entry name" value="Galactose-binding domain-like"/>
    <property type="match status" value="1"/>
</dbReference>
<evidence type="ECO:0000256" key="5">
    <source>
        <dbReference type="ARBA" id="ARBA00023157"/>
    </source>
</evidence>
<keyword evidence="6" id="KW-0325">Glycoprotein</keyword>
<keyword evidence="5 8" id="KW-1015">Disulfide bond</keyword>
<dbReference type="InterPro" id="IPR008211">
    <property type="entry name" value="Laminin_N"/>
</dbReference>
<dbReference type="CDD" id="cd00055">
    <property type="entry name" value="EGF_Lam"/>
    <property type="match status" value="4"/>
</dbReference>
<organism evidence="12 13">
    <name type="scientific">Paragonimus westermani</name>
    <dbReference type="NCBI Taxonomy" id="34504"/>
    <lineage>
        <taxon>Eukaryota</taxon>
        <taxon>Metazoa</taxon>
        <taxon>Spiralia</taxon>
        <taxon>Lophotrochozoa</taxon>
        <taxon>Platyhelminthes</taxon>
        <taxon>Trematoda</taxon>
        <taxon>Digenea</taxon>
        <taxon>Plagiorchiida</taxon>
        <taxon>Troglotremata</taxon>
        <taxon>Troglotrematidae</taxon>
        <taxon>Paragonimus</taxon>
    </lineage>
</organism>
<dbReference type="OrthoDB" id="5984158at2759"/>
<name>A0A8T0D4E5_9TREM</name>
<dbReference type="Gene3D" id="2.60.120.260">
    <property type="entry name" value="Galactose-binding domain-like"/>
    <property type="match status" value="1"/>
</dbReference>
<dbReference type="GO" id="GO:0005576">
    <property type="term" value="C:extracellular region"/>
    <property type="evidence" value="ECO:0007669"/>
    <property type="project" value="UniProtKB-SubCell"/>
</dbReference>
<proteinExistence type="predicted"/>
<dbReference type="InterPro" id="IPR008979">
    <property type="entry name" value="Galactose-bd-like_sf"/>
</dbReference>
<feature type="domain" description="Laminin EGF-like" evidence="10">
    <location>
        <begin position="348"/>
        <end position="404"/>
    </location>
</feature>
<evidence type="ECO:0000256" key="4">
    <source>
        <dbReference type="ARBA" id="ARBA00022737"/>
    </source>
</evidence>
<feature type="domain" description="Laminin EGF-like" evidence="10">
    <location>
        <begin position="405"/>
        <end position="453"/>
    </location>
</feature>
<dbReference type="Pfam" id="PF00055">
    <property type="entry name" value="Laminin_N"/>
    <property type="match status" value="1"/>
</dbReference>
<evidence type="ECO:0000256" key="2">
    <source>
        <dbReference type="ARBA" id="ARBA00022525"/>
    </source>
</evidence>
<keyword evidence="2" id="KW-0964">Secreted</keyword>
<feature type="domain" description="Laminin N-terminal" evidence="11">
    <location>
        <begin position="47"/>
        <end position="285"/>
    </location>
</feature>